<reference evidence="3 4" key="1">
    <citation type="submission" date="2022-10" db="EMBL/GenBank/DDBJ databases">
        <title>Sinirhodobacter sp. nov., isolated from ocean surface sediments.</title>
        <authorList>
            <person name="He W."/>
            <person name="Wang L."/>
            <person name="Zhang D.-F."/>
        </authorList>
    </citation>
    <scope>NUCLEOTIDE SEQUENCE [LARGE SCALE GENOMIC DNA]</scope>
    <source>
        <strain evidence="3 4">WL0115</strain>
    </source>
</reference>
<sequence>MKIEDWPNHDRQAWETALTAGGLFDDDGAFAHWSLGTERLHRQHYGQWLSFVHRKHPALINDGIGDRVTLATVQGFVEDARTRLTTRRHPRTGLREGARPLSLQTVADLVRSLYVVLRGLEPATEWTWLRSVANKLYQRSDPYRLKPPIPITAHQLYHWSLDRLQALMNEEQLDPFERATAFRQALMIGILIWAPVRCRALMAMTVSGHVNRTSESYWLRFRAEDMKDKRARSYLLPEAFVGAMERYLQEVRPILLQGNLSDALWISRRGNPMSEDSFSGGLVLVTKREFGCELSPHSFRHIAATTIAECAPEHANIIRDVLGHATLAMAEKHYNRATGQKACAVYQAIITSISREARKRKRRRTSYLERRKKRGKE</sequence>
<dbReference type="InterPro" id="IPR002104">
    <property type="entry name" value="Integrase_catalytic"/>
</dbReference>
<keyword evidence="1" id="KW-0233">DNA recombination</keyword>
<proteinExistence type="predicted"/>
<gene>
    <name evidence="3" type="ORF">OE699_16170</name>
</gene>
<dbReference type="SUPFAM" id="SSF56349">
    <property type="entry name" value="DNA breaking-rejoining enzymes"/>
    <property type="match status" value="1"/>
</dbReference>
<dbReference type="Proteomes" id="UP001526166">
    <property type="component" value="Unassembled WGS sequence"/>
</dbReference>
<evidence type="ECO:0000256" key="1">
    <source>
        <dbReference type="ARBA" id="ARBA00023172"/>
    </source>
</evidence>
<accession>A0ABT3A2Z2</accession>
<name>A0ABT3A2Z2_9RHOB</name>
<feature type="domain" description="Tyr recombinase" evidence="2">
    <location>
        <begin position="154"/>
        <end position="347"/>
    </location>
</feature>
<comment type="caution">
    <text evidence="3">The sequence shown here is derived from an EMBL/GenBank/DDBJ whole genome shotgun (WGS) entry which is preliminary data.</text>
</comment>
<keyword evidence="4" id="KW-1185">Reference proteome</keyword>
<evidence type="ECO:0000259" key="2">
    <source>
        <dbReference type="PROSITE" id="PS51898"/>
    </source>
</evidence>
<dbReference type="InterPro" id="IPR013762">
    <property type="entry name" value="Integrase-like_cat_sf"/>
</dbReference>
<evidence type="ECO:0000313" key="4">
    <source>
        <dbReference type="Proteomes" id="UP001526166"/>
    </source>
</evidence>
<dbReference type="Gene3D" id="1.10.443.10">
    <property type="entry name" value="Intergrase catalytic core"/>
    <property type="match status" value="1"/>
</dbReference>
<dbReference type="RefSeq" id="WP_263848658.1">
    <property type="nucleotide sequence ID" value="NZ_JAOWKW010000020.1"/>
</dbReference>
<evidence type="ECO:0000313" key="3">
    <source>
        <dbReference type="EMBL" id="MCV2880369.1"/>
    </source>
</evidence>
<organism evidence="3 4">
    <name type="scientific">Sedimentimonas flavescens</name>
    <dbReference type="NCBI Taxonomy" id="2851012"/>
    <lineage>
        <taxon>Bacteria</taxon>
        <taxon>Pseudomonadati</taxon>
        <taxon>Pseudomonadota</taxon>
        <taxon>Alphaproteobacteria</taxon>
        <taxon>Rhodobacterales</taxon>
        <taxon>Rhodobacter group</taxon>
        <taxon>Sedimentimonas</taxon>
    </lineage>
</organism>
<dbReference type="PROSITE" id="PS51898">
    <property type="entry name" value="TYR_RECOMBINASE"/>
    <property type="match status" value="1"/>
</dbReference>
<dbReference type="InterPro" id="IPR011010">
    <property type="entry name" value="DNA_brk_join_enz"/>
</dbReference>
<dbReference type="EMBL" id="JAOWKW010000020">
    <property type="protein sequence ID" value="MCV2880369.1"/>
    <property type="molecule type" value="Genomic_DNA"/>
</dbReference>
<dbReference type="Pfam" id="PF00589">
    <property type="entry name" value="Phage_integrase"/>
    <property type="match status" value="1"/>
</dbReference>
<protein>
    <submittedName>
        <fullName evidence="3">Tyrosine-type recombinase/integrase</fullName>
    </submittedName>
</protein>